<evidence type="ECO:0000259" key="7">
    <source>
        <dbReference type="Pfam" id="PF04082"/>
    </source>
</evidence>
<accession>A0ABR4C9P2</accession>
<sequence length="912" mass="101784">MEGKEPNGGALTDLIPSIEKVSTVNIGSTGLQDFNNGPWIDTPSLASEAQIEQTTPQQSNLLGSDGQALPKDMFVVPSGNAESYGMPAAVAQPPNPLSQDLGYQFRNNEFDNNVSAYPSVTAYDFALLSNQSMELPETGDYGYSAINWLSPKDLGYSEFDYQSQYFDVDDFSFWAASNNQNVPEQQVSVEEDNSTSQNIGEVDSHVQNAANSAQEAQTVASVQTPDLDSPITCSTPSKSSNYYIDGAGAREPRYGRLRRQRIGWEGTEGTQLSALDPLVGNGFGMETCFPSSIEVYLENNDIHSPHGLSQDIYKTLIDEFRRHGLGNYYPSESDYFPSVGIFNLAKQLYFEYFHPIFPLLHRGSITGDQKSWLVELALATIGVNYLGTKVSQQCSEAFVVFLIRCLDNSQTFGSSYFDDARSDLQTGLLFEIQARVLCCVAMYHSRNPNIAEKSLSMRSQLVGYCLRFKLLSAVRTPSSNLNQQINYTWQEFIFKESRIRTGYCIFLLDCLVAYQSDCRPQMQLEDAKAPLPCCEDVWEACDELSWQRASSPRPVEGPSLLAALESLYKNKSVHPYISEFGRILLIHGLYHRTWEVARYHKDTLSNWIPSVPGTRAPSPSAADPVIEWLPRNPVFSKWRNSACDCLDVLHWSANSQIAQRAGLEHPTILHLHLARLILLTPAPTIQSLASLILQNAKSNAAPQESSQAQYHEDRSEVLRWFIQDQYKARLALVHAGAIFWHVRRYSHDSMLEPFAVLLATLVVWAYATSSQAIDQQQRQGLNNTENSGQDQGHPHSSHSRRSDKEPENDLADLPFINLDRLCDDELIQMYVLHGSRMKGYMAGIGDICKEGALVKILREGSKIIACNGTHRGHFLQSGGEHGVTAALPTWGIGVRHALFLKELADVSQRRLE</sequence>
<evidence type="ECO:0000256" key="2">
    <source>
        <dbReference type="ARBA" id="ARBA00022833"/>
    </source>
</evidence>
<keyword evidence="1" id="KW-0479">Metal-binding</keyword>
<organism evidence="8 9">
    <name type="scientific">Oculimacula yallundae</name>
    <dbReference type="NCBI Taxonomy" id="86028"/>
    <lineage>
        <taxon>Eukaryota</taxon>
        <taxon>Fungi</taxon>
        <taxon>Dikarya</taxon>
        <taxon>Ascomycota</taxon>
        <taxon>Pezizomycotina</taxon>
        <taxon>Leotiomycetes</taxon>
        <taxon>Helotiales</taxon>
        <taxon>Ploettnerulaceae</taxon>
        <taxon>Oculimacula</taxon>
    </lineage>
</organism>
<keyword evidence="2" id="KW-0862">Zinc</keyword>
<feature type="compositionally biased region" description="Polar residues" evidence="6">
    <location>
        <begin position="775"/>
        <end position="790"/>
    </location>
</feature>
<evidence type="ECO:0000256" key="6">
    <source>
        <dbReference type="SAM" id="MobiDB-lite"/>
    </source>
</evidence>
<keyword evidence="3" id="KW-0805">Transcription regulation</keyword>
<dbReference type="Pfam" id="PF04082">
    <property type="entry name" value="Fungal_trans"/>
    <property type="match status" value="1"/>
</dbReference>
<dbReference type="PANTHER" id="PTHR47660:SF7">
    <property type="entry name" value="TRANSCRIPTION FACTOR WITH C2H2 AND ZN(2)-CYS(6) DNA BINDING DOMAIN (EUROFUNG)"/>
    <property type="match status" value="1"/>
</dbReference>
<proteinExistence type="predicted"/>
<gene>
    <name evidence="8" type="ORF">VTL71DRAFT_2739</name>
</gene>
<keyword evidence="4" id="KW-0804">Transcription</keyword>
<protein>
    <recommendedName>
        <fullName evidence="7">Xylanolytic transcriptional activator regulatory domain-containing protein</fullName>
    </recommendedName>
</protein>
<keyword evidence="5" id="KW-0539">Nucleus</keyword>
<evidence type="ECO:0000313" key="9">
    <source>
        <dbReference type="Proteomes" id="UP001595075"/>
    </source>
</evidence>
<evidence type="ECO:0000256" key="3">
    <source>
        <dbReference type="ARBA" id="ARBA00023015"/>
    </source>
</evidence>
<reference evidence="8 9" key="1">
    <citation type="journal article" date="2024" name="Commun. Biol.">
        <title>Comparative genomic analysis of thermophilic fungi reveals convergent evolutionary adaptations and gene losses.</title>
        <authorList>
            <person name="Steindorff A.S."/>
            <person name="Aguilar-Pontes M.V."/>
            <person name="Robinson A.J."/>
            <person name="Andreopoulos B."/>
            <person name="LaButti K."/>
            <person name="Kuo A."/>
            <person name="Mondo S."/>
            <person name="Riley R."/>
            <person name="Otillar R."/>
            <person name="Haridas S."/>
            <person name="Lipzen A."/>
            <person name="Grimwood J."/>
            <person name="Schmutz J."/>
            <person name="Clum A."/>
            <person name="Reid I.D."/>
            <person name="Moisan M.C."/>
            <person name="Butler G."/>
            <person name="Nguyen T.T.M."/>
            <person name="Dewar K."/>
            <person name="Conant G."/>
            <person name="Drula E."/>
            <person name="Henrissat B."/>
            <person name="Hansel C."/>
            <person name="Singer S."/>
            <person name="Hutchinson M.I."/>
            <person name="de Vries R.P."/>
            <person name="Natvig D.O."/>
            <person name="Powell A.J."/>
            <person name="Tsang A."/>
            <person name="Grigoriev I.V."/>
        </authorList>
    </citation>
    <scope>NUCLEOTIDE SEQUENCE [LARGE SCALE GENOMIC DNA]</scope>
    <source>
        <strain evidence="8 9">CBS 494.80</strain>
    </source>
</reference>
<evidence type="ECO:0000256" key="4">
    <source>
        <dbReference type="ARBA" id="ARBA00023163"/>
    </source>
</evidence>
<feature type="region of interest" description="Disordered" evidence="6">
    <location>
        <begin position="775"/>
        <end position="809"/>
    </location>
</feature>
<comment type="caution">
    <text evidence="8">The sequence shown here is derived from an EMBL/GenBank/DDBJ whole genome shotgun (WGS) entry which is preliminary data.</text>
</comment>
<feature type="domain" description="Xylanolytic transcriptional activator regulatory" evidence="7">
    <location>
        <begin position="347"/>
        <end position="595"/>
    </location>
</feature>
<dbReference type="PANTHER" id="PTHR47660">
    <property type="entry name" value="TRANSCRIPTION FACTOR WITH C2H2 AND ZN(2)-CYS(6) DNA BINDING DOMAIN (EUROFUNG)-RELATED-RELATED"/>
    <property type="match status" value="1"/>
</dbReference>
<dbReference type="Proteomes" id="UP001595075">
    <property type="component" value="Unassembled WGS sequence"/>
</dbReference>
<evidence type="ECO:0000313" key="8">
    <source>
        <dbReference type="EMBL" id="KAL2066667.1"/>
    </source>
</evidence>
<dbReference type="CDD" id="cd12148">
    <property type="entry name" value="fungal_TF_MHR"/>
    <property type="match status" value="1"/>
</dbReference>
<dbReference type="EMBL" id="JAZHXI010000011">
    <property type="protein sequence ID" value="KAL2066667.1"/>
    <property type="molecule type" value="Genomic_DNA"/>
</dbReference>
<dbReference type="InterPro" id="IPR007219">
    <property type="entry name" value="XnlR_reg_dom"/>
</dbReference>
<evidence type="ECO:0000256" key="5">
    <source>
        <dbReference type="ARBA" id="ARBA00023242"/>
    </source>
</evidence>
<evidence type="ECO:0000256" key="1">
    <source>
        <dbReference type="ARBA" id="ARBA00022723"/>
    </source>
</evidence>
<name>A0ABR4C9P2_9HELO</name>
<keyword evidence="9" id="KW-1185">Reference proteome</keyword>